<reference evidence="3 4" key="1">
    <citation type="journal article" date="2018" name="Int. J. Syst. Evol. Microbiol.">
        <title>Glycomyces paridis sp. nov., isolated from the medicinal plant Paris polyphylla.</title>
        <authorList>
            <person name="Fang X.M."/>
            <person name="Bai J.L."/>
            <person name="Su J."/>
            <person name="Zhao L.L."/>
            <person name="Liu H.Y."/>
            <person name="Ma B.P."/>
            <person name="Zhang Y.Q."/>
            <person name="Yu L.Y."/>
        </authorList>
    </citation>
    <scope>NUCLEOTIDE SEQUENCE [LARGE SCALE GENOMIC DNA]</scope>
    <source>
        <strain evidence="3 4">CPCC 204357</strain>
    </source>
</reference>
<keyword evidence="2" id="KW-0812">Transmembrane</keyword>
<dbReference type="Proteomes" id="UP000305792">
    <property type="component" value="Unassembled WGS sequence"/>
</dbReference>
<feature type="region of interest" description="Disordered" evidence="1">
    <location>
        <begin position="1"/>
        <end position="36"/>
    </location>
</feature>
<comment type="caution">
    <text evidence="3">The sequence shown here is derived from an EMBL/GenBank/DDBJ whole genome shotgun (WGS) entry which is preliminary data.</text>
</comment>
<organism evidence="3 4">
    <name type="scientific">Glycomyces paridis</name>
    <dbReference type="NCBI Taxonomy" id="2126555"/>
    <lineage>
        <taxon>Bacteria</taxon>
        <taxon>Bacillati</taxon>
        <taxon>Actinomycetota</taxon>
        <taxon>Actinomycetes</taxon>
        <taxon>Glycomycetales</taxon>
        <taxon>Glycomycetaceae</taxon>
        <taxon>Glycomyces</taxon>
    </lineage>
</organism>
<gene>
    <name evidence="3" type="ORF">E9998_24715</name>
</gene>
<feature type="transmembrane region" description="Helical" evidence="2">
    <location>
        <begin position="94"/>
        <end position="113"/>
    </location>
</feature>
<dbReference type="AlphaFoldDB" id="A0A4S8NVM8"/>
<evidence type="ECO:0000256" key="1">
    <source>
        <dbReference type="SAM" id="MobiDB-lite"/>
    </source>
</evidence>
<sequence length="207" mass="21058">MEYESPEPARIAPRITAVAEDPAPADRPAAPASAPRPCAHRVRAADLRTPWRLAHAGAVLALVLSGIVRVALAFTAGALLAVSPQGFETSAHGAGAALLAGAALTCVGDLALTRTWRRLHRPHPVAPALTLAGLLLVVLVPVLALDLLDAPIHLYALTALALPSAAVLAALHLFGAAVPLATECEAQQGPPPGLGRVLKPSAALPTP</sequence>
<dbReference type="RefSeq" id="WP_136532416.1">
    <property type="nucleotide sequence ID" value="NZ_STGX01000027.1"/>
</dbReference>
<feature type="compositionally biased region" description="Low complexity" evidence="1">
    <location>
        <begin position="17"/>
        <end position="36"/>
    </location>
</feature>
<feature type="transmembrane region" description="Helical" evidence="2">
    <location>
        <begin position="154"/>
        <end position="174"/>
    </location>
</feature>
<evidence type="ECO:0000256" key="2">
    <source>
        <dbReference type="SAM" id="Phobius"/>
    </source>
</evidence>
<feature type="transmembrane region" description="Helical" evidence="2">
    <location>
        <begin position="125"/>
        <end position="148"/>
    </location>
</feature>
<protein>
    <submittedName>
        <fullName evidence="3">Uncharacterized protein</fullName>
    </submittedName>
</protein>
<keyword evidence="2" id="KW-1133">Transmembrane helix</keyword>
<evidence type="ECO:0000313" key="3">
    <source>
        <dbReference type="EMBL" id="THV21687.1"/>
    </source>
</evidence>
<accession>A0A4S8NVM8</accession>
<proteinExistence type="predicted"/>
<name>A0A4S8NVM8_9ACTN</name>
<keyword evidence="2" id="KW-0472">Membrane</keyword>
<feature type="transmembrane region" description="Helical" evidence="2">
    <location>
        <begin position="58"/>
        <end position="82"/>
    </location>
</feature>
<evidence type="ECO:0000313" key="4">
    <source>
        <dbReference type="Proteomes" id="UP000305792"/>
    </source>
</evidence>
<keyword evidence="4" id="KW-1185">Reference proteome</keyword>
<dbReference type="EMBL" id="STGX01000027">
    <property type="protein sequence ID" value="THV21687.1"/>
    <property type="molecule type" value="Genomic_DNA"/>
</dbReference>